<dbReference type="AlphaFoldDB" id="A0A1G8FX06"/>
<gene>
    <name evidence="1" type="ORF">SAMN05216352_103125</name>
</gene>
<sequence>MDIANCSSNARERHLTYKVNLLGWVKSYVTFVQTGY</sequence>
<evidence type="ECO:0000313" key="1">
    <source>
        <dbReference type="EMBL" id="SDH86651.1"/>
    </source>
</evidence>
<keyword evidence="2" id="KW-1185">Reference proteome</keyword>
<organism evidence="1 2">
    <name type="scientific">Alteribacillus bidgolensis</name>
    <dbReference type="NCBI Taxonomy" id="930129"/>
    <lineage>
        <taxon>Bacteria</taxon>
        <taxon>Bacillati</taxon>
        <taxon>Bacillota</taxon>
        <taxon>Bacilli</taxon>
        <taxon>Bacillales</taxon>
        <taxon>Bacillaceae</taxon>
        <taxon>Alteribacillus</taxon>
    </lineage>
</organism>
<protein>
    <submittedName>
        <fullName evidence="1">Uncharacterized protein</fullName>
    </submittedName>
</protein>
<name>A0A1G8FX06_9BACI</name>
<reference evidence="1 2" key="1">
    <citation type="submission" date="2016-10" db="EMBL/GenBank/DDBJ databases">
        <authorList>
            <person name="de Groot N.N."/>
        </authorList>
    </citation>
    <scope>NUCLEOTIDE SEQUENCE [LARGE SCALE GENOMIC DNA]</scope>
    <source>
        <strain evidence="2">P4B,CCM 7963,CECT 7998,DSM 25260,IBRC-M 10614,KCTC 13821</strain>
    </source>
</reference>
<dbReference type="EMBL" id="FNDU01000003">
    <property type="protein sequence ID" value="SDH86651.1"/>
    <property type="molecule type" value="Genomic_DNA"/>
</dbReference>
<evidence type="ECO:0000313" key="2">
    <source>
        <dbReference type="Proteomes" id="UP000199017"/>
    </source>
</evidence>
<accession>A0A1G8FX06</accession>
<proteinExistence type="predicted"/>
<dbReference type="Proteomes" id="UP000199017">
    <property type="component" value="Unassembled WGS sequence"/>
</dbReference>